<dbReference type="AlphaFoldDB" id="A0A8H9I923"/>
<keyword evidence="1" id="KW-0472">Membrane</keyword>
<dbReference type="Gene3D" id="3.30.700.10">
    <property type="entry name" value="Glycoprotein, Type 4 Pilin"/>
    <property type="match status" value="1"/>
</dbReference>
<dbReference type="Pfam" id="PF07963">
    <property type="entry name" value="N_methyl"/>
    <property type="match status" value="1"/>
</dbReference>
<dbReference type="GO" id="GO:0043683">
    <property type="term" value="P:type IV pilus assembly"/>
    <property type="evidence" value="ECO:0007669"/>
    <property type="project" value="InterPro"/>
</dbReference>
<evidence type="ECO:0000313" key="2">
    <source>
        <dbReference type="EMBL" id="GGZ57176.1"/>
    </source>
</evidence>
<dbReference type="InterPro" id="IPR045584">
    <property type="entry name" value="Pilin-like"/>
</dbReference>
<sequence>MKQQLFFDTNTGFSLLELMIVLAIVGILAMIALPTYQSHIIHGRRVDAQNTLLKWHLQQERYRISHTQYADETALPPPAGTAYQFSAADISATHFTLTAEATSAQQTDVGCTTLTIDQSMHKTPQACWPR</sequence>
<reference evidence="2" key="2">
    <citation type="submission" date="2020-09" db="EMBL/GenBank/DDBJ databases">
        <authorList>
            <person name="Sun Q."/>
            <person name="Kim S."/>
        </authorList>
    </citation>
    <scope>NUCLEOTIDE SEQUENCE</scope>
    <source>
        <strain evidence="2">KCTC 32337</strain>
    </source>
</reference>
<protein>
    <submittedName>
        <fullName evidence="2">Type IV pilin</fullName>
    </submittedName>
</protein>
<dbReference type="Pfam" id="PF16732">
    <property type="entry name" value="ComP_DUS"/>
    <property type="match status" value="1"/>
</dbReference>
<dbReference type="PANTHER" id="PTHR30093">
    <property type="entry name" value="GENERAL SECRETION PATHWAY PROTEIN G"/>
    <property type="match status" value="1"/>
</dbReference>
<dbReference type="Proteomes" id="UP000622604">
    <property type="component" value="Unassembled WGS sequence"/>
</dbReference>
<keyword evidence="1" id="KW-1133">Transmembrane helix</keyword>
<reference evidence="2" key="1">
    <citation type="journal article" date="2014" name="Int. J. Syst. Evol. Microbiol.">
        <title>Complete genome sequence of Corynebacterium casei LMG S-19264T (=DSM 44701T), isolated from a smear-ripened cheese.</title>
        <authorList>
            <consortium name="US DOE Joint Genome Institute (JGI-PGF)"/>
            <person name="Walter F."/>
            <person name="Albersmeier A."/>
            <person name="Kalinowski J."/>
            <person name="Ruckert C."/>
        </authorList>
    </citation>
    <scope>NUCLEOTIDE SEQUENCE</scope>
    <source>
        <strain evidence="2">KCTC 32337</strain>
    </source>
</reference>
<dbReference type="NCBIfam" id="TIGR02532">
    <property type="entry name" value="IV_pilin_GFxxxE"/>
    <property type="match status" value="1"/>
</dbReference>
<accession>A0A8H9I923</accession>
<gene>
    <name evidence="2" type="ORF">GCM10011274_14200</name>
</gene>
<proteinExistence type="predicted"/>
<dbReference type="InterPro" id="IPR031982">
    <property type="entry name" value="PilE-like"/>
</dbReference>
<dbReference type="PROSITE" id="PS00409">
    <property type="entry name" value="PROKAR_NTER_METHYL"/>
    <property type="match status" value="1"/>
</dbReference>
<evidence type="ECO:0000313" key="3">
    <source>
        <dbReference type="Proteomes" id="UP000622604"/>
    </source>
</evidence>
<dbReference type="RefSeq" id="WP_007988653.1">
    <property type="nucleotide sequence ID" value="NZ_BMZC01000003.1"/>
</dbReference>
<name>A0A8H9I923_9ALTE</name>
<keyword evidence="1" id="KW-0812">Transmembrane</keyword>
<dbReference type="EMBL" id="BMZC01000003">
    <property type="protein sequence ID" value="GGZ57176.1"/>
    <property type="molecule type" value="Genomic_DNA"/>
</dbReference>
<dbReference type="SUPFAM" id="SSF54523">
    <property type="entry name" value="Pili subunits"/>
    <property type="match status" value="1"/>
</dbReference>
<organism evidence="2 3">
    <name type="scientific">Paraglaciecola chathamensis</name>
    <dbReference type="NCBI Taxonomy" id="368405"/>
    <lineage>
        <taxon>Bacteria</taxon>
        <taxon>Pseudomonadati</taxon>
        <taxon>Pseudomonadota</taxon>
        <taxon>Gammaproteobacteria</taxon>
        <taxon>Alteromonadales</taxon>
        <taxon>Alteromonadaceae</taxon>
        <taxon>Paraglaciecola</taxon>
    </lineage>
</organism>
<dbReference type="PANTHER" id="PTHR30093:SF47">
    <property type="entry name" value="TYPE IV PILUS NON-CORE MINOR PILIN PILE"/>
    <property type="match status" value="1"/>
</dbReference>
<dbReference type="InterPro" id="IPR012902">
    <property type="entry name" value="N_methyl_site"/>
</dbReference>
<comment type="caution">
    <text evidence="2">The sequence shown here is derived from an EMBL/GenBank/DDBJ whole genome shotgun (WGS) entry which is preliminary data.</text>
</comment>
<evidence type="ECO:0000256" key="1">
    <source>
        <dbReference type="SAM" id="Phobius"/>
    </source>
</evidence>
<feature type="transmembrane region" description="Helical" evidence="1">
    <location>
        <begin position="12"/>
        <end position="36"/>
    </location>
</feature>